<proteinExistence type="inferred from homology"/>
<dbReference type="Pfam" id="PF00011">
    <property type="entry name" value="HSP20"/>
    <property type="match status" value="1"/>
</dbReference>
<reference evidence="5 7" key="3">
    <citation type="submission" date="2017-02" db="EMBL/GenBank/DDBJ databases">
        <authorList>
            <person name="Peterson S.W."/>
        </authorList>
    </citation>
    <scope>NUCLEOTIDE SEQUENCE [LARGE SCALE GENOMIC DNA]</scope>
    <source>
        <strain evidence="5 7">ATCC 43854</strain>
    </source>
</reference>
<dbReference type="Proteomes" id="UP000184275">
    <property type="component" value="Unassembled WGS sequence"/>
</dbReference>
<dbReference type="PANTHER" id="PTHR11527">
    <property type="entry name" value="HEAT-SHOCK PROTEIN 20 FAMILY MEMBER"/>
    <property type="match status" value="1"/>
</dbReference>
<sequence>MYNTQIIPTRFFGLDRFMDAFNGDNANLPRAAVVEKDGVYTLEIDLPGVKKENIDVHVEGDSLSIKAVRKTETSQASYERTFKLAKDLDPSTAEAAFEDGVLSFRLSKKPAEEKRKIAIK</sequence>
<keyword evidence="6" id="KW-1185">Reference proteome</keyword>
<evidence type="ECO:0000256" key="1">
    <source>
        <dbReference type="PROSITE-ProRule" id="PRU00285"/>
    </source>
</evidence>
<accession>A0A1T4NLX4</accession>
<reference evidence="6" key="1">
    <citation type="submission" date="2016-11" db="EMBL/GenBank/DDBJ databases">
        <authorList>
            <person name="Varghese N."/>
            <person name="Submissions S."/>
        </authorList>
    </citation>
    <scope>NUCLEOTIDE SEQUENCE [LARGE SCALE GENOMIC DNA]</scope>
    <source>
        <strain evidence="6">UWOS</strain>
    </source>
</reference>
<evidence type="ECO:0000256" key="2">
    <source>
        <dbReference type="RuleBase" id="RU003616"/>
    </source>
</evidence>
<dbReference type="CDD" id="cd06464">
    <property type="entry name" value="ACD_sHsps-like"/>
    <property type="match status" value="1"/>
</dbReference>
<accession>A0A1M6TDI9</accession>
<dbReference type="SUPFAM" id="SSF49764">
    <property type="entry name" value="HSP20-like chaperones"/>
    <property type="match status" value="1"/>
</dbReference>
<dbReference type="InterPro" id="IPR008978">
    <property type="entry name" value="HSP20-like_chaperone"/>
</dbReference>
<dbReference type="EMBL" id="FRAW01000009">
    <property type="protein sequence ID" value="SHK55031.1"/>
    <property type="molecule type" value="Genomic_DNA"/>
</dbReference>
<name>A0A1M6TDI9_9BACT</name>
<organism evidence="4 6">
    <name type="scientific">Fibrobacter intestinalis</name>
    <dbReference type="NCBI Taxonomy" id="28122"/>
    <lineage>
        <taxon>Bacteria</taxon>
        <taxon>Pseudomonadati</taxon>
        <taxon>Fibrobacterota</taxon>
        <taxon>Fibrobacteria</taxon>
        <taxon>Fibrobacterales</taxon>
        <taxon>Fibrobacteraceae</taxon>
        <taxon>Fibrobacter</taxon>
    </lineage>
</organism>
<dbReference type="STRING" id="28122.SAMN02745108_01639"/>
<dbReference type="InterPro" id="IPR002068">
    <property type="entry name" value="A-crystallin/Hsp20_dom"/>
</dbReference>
<evidence type="ECO:0000313" key="6">
    <source>
        <dbReference type="Proteomes" id="UP000184275"/>
    </source>
</evidence>
<reference evidence="4" key="2">
    <citation type="submission" date="2016-11" db="EMBL/GenBank/DDBJ databases">
        <authorList>
            <person name="Jaros S."/>
            <person name="Januszkiewicz K."/>
            <person name="Wedrychowicz H."/>
        </authorList>
    </citation>
    <scope>NUCLEOTIDE SEQUENCE [LARGE SCALE GENOMIC DNA]</scope>
    <source>
        <strain evidence="4">UWOS</strain>
    </source>
</reference>
<evidence type="ECO:0000313" key="5">
    <source>
        <dbReference type="EMBL" id="SJZ80204.1"/>
    </source>
</evidence>
<evidence type="ECO:0000313" key="4">
    <source>
        <dbReference type="EMBL" id="SHK55031.1"/>
    </source>
</evidence>
<evidence type="ECO:0000313" key="7">
    <source>
        <dbReference type="Proteomes" id="UP000190449"/>
    </source>
</evidence>
<dbReference type="RefSeq" id="WP_073303570.1">
    <property type="nucleotide sequence ID" value="NZ_FRAW01000009.1"/>
</dbReference>
<dbReference type="Gene3D" id="2.60.40.790">
    <property type="match status" value="1"/>
</dbReference>
<dbReference type="AlphaFoldDB" id="A0A1M6TDI9"/>
<feature type="domain" description="SHSP" evidence="3">
    <location>
        <begin position="22"/>
        <end position="120"/>
    </location>
</feature>
<dbReference type="EMBL" id="FUWU01000026">
    <property type="protein sequence ID" value="SJZ80204.1"/>
    <property type="molecule type" value="Genomic_DNA"/>
</dbReference>
<dbReference type="InterPro" id="IPR031107">
    <property type="entry name" value="Small_HSP"/>
</dbReference>
<dbReference type="Proteomes" id="UP000190449">
    <property type="component" value="Unassembled WGS sequence"/>
</dbReference>
<comment type="similarity">
    <text evidence="1 2">Belongs to the small heat shock protein (HSP20) family.</text>
</comment>
<evidence type="ECO:0000259" key="3">
    <source>
        <dbReference type="PROSITE" id="PS01031"/>
    </source>
</evidence>
<protein>
    <submittedName>
        <fullName evidence="4">HSP20 family protein</fullName>
    </submittedName>
    <submittedName>
        <fullName evidence="5">Heat shock protein Hsp20</fullName>
    </submittedName>
</protein>
<keyword evidence="5" id="KW-0346">Stress response</keyword>
<gene>
    <name evidence="5" type="ORF">SAMN02745108_01639</name>
    <name evidence="4" type="ORF">SAMN05720469_10985</name>
</gene>
<dbReference type="PROSITE" id="PS01031">
    <property type="entry name" value="SHSP"/>
    <property type="match status" value="1"/>
</dbReference>